<keyword evidence="1" id="KW-0472">Membrane</keyword>
<evidence type="ECO:0000256" key="1">
    <source>
        <dbReference type="SAM" id="Phobius"/>
    </source>
</evidence>
<dbReference type="AlphaFoldDB" id="A0A2J0PXP6"/>
<keyword evidence="1" id="KW-0812">Transmembrane</keyword>
<feature type="transmembrane region" description="Helical" evidence="1">
    <location>
        <begin position="197"/>
        <end position="219"/>
    </location>
</feature>
<gene>
    <name evidence="2" type="ORF">B9Q30_12770</name>
</gene>
<organism evidence="2 3">
    <name type="scientific">Enterobacter hormaechei</name>
    <dbReference type="NCBI Taxonomy" id="158836"/>
    <lineage>
        <taxon>Bacteria</taxon>
        <taxon>Pseudomonadati</taxon>
        <taxon>Pseudomonadota</taxon>
        <taxon>Gammaproteobacteria</taxon>
        <taxon>Enterobacterales</taxon>
        <taxon>Enterobacteriaceae</taxon>
        <taxon>Enterobacter</taxon>
        <taxon>Enterobacter cloacae complex</taxon>
    </lineage>
</organism>
<evidence type="ECO:0008006" key="4">
    <source>
        <dbReference type="Google" id="ProtNLM"/>
    </source>
</evidence>
<feature type="transmembrane region" description="Helical" evidence="1">
    <location>
        <begin position="414"/>
        <end position="437"/>
    </location>
</feature>
<dbReference type="Proteomes" id="UP000229974">
    <property type="component" value="Unassembled WGS sequence"/>
</dbReference>
<feature type="transmembrane region" description="Helical" evidence="1">
    <location>
        <begin position="155"/>
        <end position="177"/>
    </location>
</feature>
<dbReference type="EMBL" id="NEEW01000006">
    <property type="protein sequence ID" value="PJD84036.1"/>
    <property type="molecule type" value="Genomic_DNA"/>
</dbReference>
<dbReference type="PANTHER" id="PTHR34219:SF1">
    <property type="entry name" value="PEPSY DOMAIN-CONTAINING PROTEIN"/>
    <property type="match status" value="1"/>
</dbReference>
<reference evidence="2 3" key="1">
    <citation type="journal article" date="2017" name="J. Antimicrob. Chemother.">
        <title>Characterization of the population structure, drug resistance mechanisms and plasmids of the community-associated Enterobacter cloacae complex in China.</title>
        <authorList>
            <person name="Zhou K."/>
            <person name="Yu W."/>
            <person name="Cao X."/>
            <person name="Shen P."/>
            <person name="Lu H."/>
            <person name="Luo Q."/>
            <person name="Rossen J.W.A."/>
            <person name="Xiao Y."/>
        </authorList>
    </citation>
    <scope>NUCLEOTIDE SEQUENCE [LARGE SCALE GENOMIC DNA]</scope>
    <source>
        <strain evidence="2 3">ECC904</strain>
    </source>
</reference>
<dbReference type="OrthoDB" id="9791166at2"/>
<dbReference type="Pfam" id="PF03929">
    <property type="entry name" value="PepSY_TM"/>
    <property type="match status" value="1"/>
</dbReference>
<feature type="transmembrane region" description="Helical" evidence="1">
    <location>
        <begin position="17"/>
        <end position="41"/>
    </location>
</feature>
<evidence type="ECO:0000313" key="2">
    <source>
        <dbReference type="EMBL" id="PJD84036.1"/>
    </source>
</evidence>
<feature type="transmembrane region" description="Helical" evidence="1">
    <location>
        <begin position="354"/>
        <end position="379"/>
    </location>
</feature>
<dbReference type="InterPro" id="IPR005625">
    <property type="entry name" value="PepSY-ass_TM"/>
</dbReference>
<protein>
    <recommendedName>
        <fullName evidence="4">PepSY domain-containing protein</fullName>
    </recommendedName>
</protein>
<accession>A0A2J0PXP6</accession>
<comment type="caution">
    <text evidence="2">The sequence shown here is derived from an EMBL/GenBank/DDBJ whole genome shotgun (WGS) entry which is preliminary data.</text>
</comment>
<dbReference type="PANTHER" id="PTHR34219">
    <property type="entry name" value="IRON-REGULATED INNER MEMBRANE PROTEIN-RELATED"/>
    <property type="match status" value="1"/>
</dbReference>
<proteinExistence type="predicted"/>
<evidence type="ECO:0000313" key="3">
    <source>
        <dbReference type="Proteomes" id="UP000229974"/>
    </source>
</evidence>
<keyword evidence="1" id="KW-1133">Transmembrane helix</keyword>
<sequence length="456" mass="50634">MTTCTPRAAWGNLLRRLHFYIGLFVGPFIFFAALTGTLYVATPQLEKALYHHALHTDAVGEAQPLAEQIAVAEKAVGSALRLHAVRPGLEGGETTRVMFADPALGPSEHRAIFIDPTSLEIRGDMTVYGTSGILPLRQTIDYLHTSLMLGNIGRLYSELAASWMWVAALGGIALWFYTRPKRRINNRFQNRRRLHVILGWTLLAGMLLFSVTGLTWSQWAGGNVDKLRAEMNWLTPQVNTTLSGAPEMRDEHAEHRGHHGGMTMPEMPVKLSLFDSVLQVARQSGIDANNVEIRPASRVDQAWTVTEIDRRWPTQVDAVAVDPHSLKVLDSTRFGDFPLMAKLTRWGVDFHMGILFGLANQLLLIAFGVALCVLIIWGYRMWWMRRPATSAANPVQTLCQSWLALPLWGRGVSFLISLLLGLALPVMGVSLAVFIVIDWLRWRAVSGVSLAGTSVK</sequence>
<name>A0A2J0PXP6_9ENTR</name>
<dbReference type="RefSeq" id="WP_047716670.1">
    <property type="nucleotide sequence ID" value="NZ_FKFR01000002.1"/>
</dbReference>
<dbReference type="STRING" id="299766.BFV68_16610"/>